<dbReference type="Pfam" id="PF11241">
    <property type="entry name" value="DUF3043"/>
    <property type="match status" value="1"/>
</dbReference>
<proteinExistence type="predicted"/>
<feature type="transmembrane region" description="Helical" evidence="2">
    <location>
        <begin position="108"/>
        <end position="129"/>
    </location>
</feature>
<keyword evidence="2" id="KW-1133">Transmembrane helix</keyword>
<evidence type="ECO:0000313" key="3">
    <source>
        <dbReference type="EMBL" id="GAA2009257.1"/>
    </source>
</evidence>
<keyword evidence="4" id="KW-1185">Reference proteome</keyword>
<keyword evidence="2" id="KW-0812">Transmembrane</keyword>
<keyword evidence="2" id="KW-0472">Membrane</keyword>
<protein>
    <submittedName>
        <fullName evidence="3">DUF3043 domain-containing protein</fullName>
    </submittedName>
</protein>
<feature type="compositionally biased region" description="Basic and acidic residues" evidence="1">
    <location>
        <begin position="1"/>
        <end position="10"/>
    </location>
</feature>
<evidence type="ECO:0000256" key="1">
    <source>
        <dbReference type="SAM" id="MobiDB-lite"/>
    </source>
</evidence>
<dbReference type="InterPro" id="IPR021403">
    <property type="entry name" value="DUF3043"/>
</dbReference>
<evidence type="ECO:0000313" key="4">
    <source>
        <dbReference type="Proteomes" id="UP001500755"/>
    </source>
</evidence>
<dbReference type="EMBL" id="BAAANO010000018">
    <property type="protein sequence ID" value="GAA2009257.1"/>
    <property type="molecule type" value="Genomic_DNA"/>
</dbReference>
<feature type="compositionally biased region" description="Low complexity" evidence="1">
    <location>
        <begin position="11"/>
        <end position="27"/>
    </location>
</feature>
<gene>
    <name evidence="3" type="ORF">GCM10009755_19870</name>
</gene>
<reference evidence="4" key="1">
    <citation type="journal article" date="2019" name="Int. J. Syst. Evol. Microbiol.">
        <title>The Global Catalogue of Microorganisms (GCM) 10K type strain sequencing project: providing services to taxonomists for standard genome sequencing and annotation.</title>
        <authorList>
            <consortium name="The Broad Institute Genomics Platform"/>
            <consortium name="The Broad Institute Genome Sequencing Center for Infectious Disease"/>
            <person name="Wu L."/>
            <person name="Ma J."/>
        </authorList>
    </citation>
    <scope>NUCLEOTIDE SEQUENCE [LARGE SCALE GENOMIC DNA]</scope>
    <source>
        <strain evidence="4">JCM 14546</strain>
    </source>
</reference>
<dbReference type="RefSeq" id="WP_344309262.1">
    <property type="nucleotide sequence ID" value="NZ_BAAANO010000018.1"/>
</dbReference>
<comment type="caution">
    <text evidence="3">The sequence shown here is derived from an EMBL/GenBank/DDBJ whole genome shotgun (WGS) entry which is preliminary data.</text>
</comment>
<evidence type="ECO:0000256" key="2">
    <source>
        <dbReference type="SAM" id="Phobius"/>
    </source>
</evidence>
<feature type="region of interest" description="Disordered" evidence="1">
    <location>
        <begin position="1"/>
        <end position="61"/>
    </location>
</feature>
<organism evidence="3 4">
    <name type="scientific">Brevibacterium samyangense</name>
    <dbReference type="NCBI Taxonomy" id="366888"/>
    <lineage>
        <taxon>Bacteria</taxon>
        <taxon>Bacillati</taxon>
        <taxon>Actinomycetota</taxon>
        <taxon>Actinomycetes</taxon>
        <taxon>Micrococcales</taxon>
        <taxon>Brevibacteriaceae</taxon>
        <taxon>Brevibacterium</taxon>
    </lineage>
</organism>
<dbReference type="Proteomes" id="UP001500755">
    <property type="component" value="Unassembled WGS sequence"/>
</dbReference>
<feature type="transmembrane region" description="Helical" evidence="2">
    <location>
        <begin position="135"/>
        <end position="157"/>
    </location>
</feature>
<name>A0ABP5EX30_9MICO</name>
<sequence length="205" mass="23331">MFGRKNDRNEAAPAADPAQAADPTQEPVSRDPRAKTGPTPTRKEREAARRRPLVASKDKEAKARYKEIERAEREKARVGLMNGDERYLTARDRGPQRRYVRDFVDARFSIGELFIPVALVMLIFGMFAGNTEFQLIVNVVVYGLLALVVLDSVILRFTLRGRLAAKFGGTDRIERGLTFYAIMRAIQMRPLRVPKPQVKRRQYPS</sequence>
<accession>A0ABP5EX30</accession>